<dbReference type="GO" id="GO:0001664">
    <property type="term" value="F:G protein-coupled receptor binding"/>
    <property type="evidence" value="ECO:0007669"/>
    <property type="project" value="TreeGrafter"/>
</dbReference>
<dbReference type="SUPFAM" id="SSF81296">
    <property type="entry name" value="E set domains"/>
    <property type="match status" value="2"/>
</dbReference>
<dbReference type="PRINTS" id="PR00309">
    <property type="entry name" value="ARRESTIN"/>
</dbReference>
<dbReference type="Gene3D" id="1.10.340.70">
    <property type="match status" value="1"/>
</dbReference>
<feature type="domain" description="Arrestin C-terminal-like" evidence="3">
    <location>
        <begin position="554"/>
        <end position="712"/>
    </location>
</feature>
<dbReference type="InterPro" id="IPR014753">
    <property type="entry name" value="Arrestin_N"/>
</dbReference>
<proteinExistence type="inferred from homology"/>
<evidence type="ECO:0000259" key="3">
    <source>
        <dbReference type="SMART" id="SM01017"/>
    </source>
</evidence>
<accession>A0A8X7C1Z1</accession>
<dbReference type="InterPro" id="IPR017864">
    <property type="entry name" value="Arrestin_CS"/>
</dbReference>
<dbReference type="GO" id="GO:0007608">
    <property type="term" value="P:sensory perception of smell"/>
    <property type="evidence" value="ECO:0007669"/>
    <property type="project" value="UniProtKB-ARBA"/>
</dbReference>
<dbReference type="PANTHER" id="PTHR11792">
    <property type="entry name" value="ARRESTIN"/>
    <property type="match status" value="1"/>
</dbReference>
<dbReference type="Gene3D" id="3.30.420.10">
    <property type="entry name" value="Ribonuclease H-like superfamily/Ribonuclease H"/>
    <property type="match status" value="1"/>
</dbReference>
<dbReference type="InterPro" id="IPR036397">
    <property type="entry name" value="RNaseH_sf"/>
</dbReference>
<keyword evidence="2" id="KW-0716">Sensory transduction</keyword>
<dbReference type="InterPro" id="IPR000698">
    <property type="entry name" value="Arrestin"/>
</dbReference>
<dbReference type="InterPro" id="IPR041588">
    <property type="entry name" value="Integrase_H2C2"/>
</dbReference>
<name>A0A8X7C1Z1_9ARAC</name>
<dbReference type="GO" id="GO:0016060">
    <property type="term" value="P:negative regulation of phospholipase C-activating phototransduction signaling pathway"/>
    <property type="evidence" value="ECO:0007669"/>
    <property type="project" value="UniProtKB-ARBA"/>
</dbReference>
<dbReference type="GO" id="GO:0003676">
    <property type="term" value="F:nucleic acid binding"/>
    <property type="evidence" value="ECO:0007669"/>
    <property type="project" value="InterPro"/>
</dbReference>
<dbReference type="GO" id="GO:0045494">
    <property type="term" value="P:photoreceptor cell maintenance"/>
    <property type="evidence" value="ECO:0007669"/>
    <property type="project" value="UniProtKB-ARBA"/>
</dbReference>
<gene>
    <name evidence="4" type="ORF">TNIN_435951</name>
</gene>
<dbReference type="InterPro" id="IPR014756">
    <property type="entry name" value="Ig_E-set"/>
</dbReference>
<evidence type="ECO:0000256" key="1">
    <source>
        <dbReference type="ARBA" id="ARBA00005298"/>
    </source>
</evidence>
<dbReference type="Proteomes" id="UP000886998">
    <property type="component" value="Unassembled WGS sequence"/>
</dbReference>
<dbReference type="PANTHER" id="PTHR11792:SF16">
    <property type="entry name" value="PHOSRESTIN-2"/>
    <property type="match status" value="1"/>
</dbReference>
<dbReference type="GO" id="GO:0007165">
    <property type="term" value="P:signal transduction"/>
    <property type="evidence" value="ECO:0007669"/>
    <property type="project" value="InterPro"/>
</dbReference>
<dbReference type="SUPFAM" id="SSF53098">
    <property type="entry name" value="Ribonuclease H-like"/>
    <property type="match status" value="1"/>
</dbReference>
<dbReference type="InterPro" id="IPR014752">
    <property type="entry name" value="Arrestin-like_C"/>
</dbReference>
<dbReference type="InterPro" id="IPR011022">
    <property type="entry name" value="Arrestin_C-like"/>
</dbReference>
<dbReference type="PROSITE" id="PS00295">
    <property type="entry name" value="ARRESTINS"/>
    <property type="match status" value="1"/>
</dbReference>
<dbReference type="FunFam" id="2.60.40.840:FF:000002">
    <property type="entry name" value="Arrestin 3"/>
    <property type="match status" value="1"/>
</dbReference>
<dbReference type="OrthoDB" id="298939at2759"/>
<dbReference type="EMBL" id="BMAV01007196">
    <property type="protein sequence ID" value="GFY49879.1"/>
    <property type="molecule type" value="Genomic_DNA"/>
</dbReference>
<dbReference type="Gene3D" id="2.60.40.840">
    <property type="match status" value="1"/>
</dbReference>
<comment type="similarity">
    <text evidence="1">Belongs to the arrestin family.</text>
</comment>
<dbReference type="Pfam" id="PF17921">
    <property type="entry name" value="Integrase_H2C2"/>
    <property type="match status" value="1"/>
</dbReference>
<keyword evidence="5" id="KW-1185">Reference proteome</keyword>
<organism evidence="4 5">
    <name type="scientific">Trichonephila inaurata madagascariensis</name>
    <dbReference type="NCBI Taxonomy" id="2747483"/>
    <lineage>
        <taxon>Eukaryota</taxon>
        <taxon>Metazoa</taxon>
        <taxon>Ecdysozoa</taxon>
        <taxon>Arthropoda</taxon>
        <taxon>Chelicerata</taxon>
        <taxon>Arachnida</taxon>
        <taxon>Araneae</taxon>
        <taxon>Araneomorphae</taxon>
        <taxon>Entelegynae</taxon>
        <taxon>Araneoidea</taxon>
        <taxon>Nephilidae</taxon>
        <taxon>Trichonephila</taxon>
        <taxon>Trichonephila inaurata</taxon>
    </lineage>
</organism>
<protein>
    <submittedName>
        <fullName evidence="4">Arrestin homolog</fullName>
    </submittedName>
</protein>
<evidence type="ECO:0000313" key="4">
    <source>
        <dbReference type="EMBL" id="GFY49879.1"/>
    </source>
</evidence>
<evidence type="ECO:0000256" key="2">
    <source>
        <dbReference type="ARBA" id="ARBA00022606"/>
    </source>
</evidence>
<dbReference type="Pfam" id="PF02752">
    <property type="entry name" value="Arrestin_C"/>
    <property type="match status" value="1"/>
</dbReference>
<evidence type="ECO:0000313" key="5">
    <source>
        <dbReference type="Proteomes" id="UP000886998"/>
    </source>
</evidence>
<dbReference type="InterPro" id="IPR011021">
    <property type="entry name" value="Arrestin-like_N"/>
</dbReference>
<dbReference type="Pfam" id="PF00339">
    <property type="entry name" value="Arrestin_N"/>
    <property type="match status" value="1"/>
</dbReference>
<dbReference type="InterPro" id="IPR012337">
    <property type="entry name" value="RNaseH-like_sf"/>
</dbReference>
<dbReference type="GO" id="GO:0005737">
    <property type="term" value="C:cytoplasm"/>
    <property type="evidence" value="ECO:0007669"/>
    <property type="project" value="TreeGrafter"/>
</dbReference>
<sequence length="742" mass="83691">MDEELKEILSSHNSSLKLEKVPIFGSNFDIFCDCSAKMRPYIPEAFRRVVFNNVHNLAHPGIRTTTKLLTSKFVWPTINKDVRTWARSCIKCQKSKVTRYVHNPFQQYHNVTKRFTGINLDIIGPSQSSEGFRFCLTIIDRYSRWMEAFPMPDIRAETLADNILQDWISLHGLKALKAASIERNDGHIDFLKSSTLENGYEEERLRIVEATATIIREDIRSSVVETKSYPPESKMLIKENQEIPKSLLHFLQEVIMKNRKSENSIDNLRYTQFIKSTKFNKHVQLFNIPPTSAAAHQHISHVYYQVQTWLGNHLEPQEWGWILRNEFLKPITTILPPAPDDYSKQYIATAKMFVAHAGDVTLYLPKREYIDHITCVDPIGKFVAITIESFYAEGIVLLDDEYLKQRQVYGHVIATFRYGREDDEVMGLKFVKELYLASQQIYPPPLQDDGQPLPQGPVSKTQLKLLDKLGSNAYPFTLQLPDNAPHSVVLQPGPEEQGQPCGVYYEVRITVGNSQHDKGHKRNSVSMSVRKVQRAQLVGNRQPCSVIKKDFLLSPGHLELEVTLDKQVFELGDPVAVNIAVRNYSSKTVKRIKVYAIQNSDICMFASGHCRTIISTLDTESGCPVSPGGTLHKIVEIHPTAGDAHRTKGVALDAPIGDESQCLASSTILPEDQEKDPFGIIISYSIKVKLILGALGGEVVSELPFVLMNSGDGKMLVGENTTLMGNRELSSETTQPLNKKEA</sequence>
<dbReference type="SMART" id="SM01017">
    <property type="entry name" value="Arrestin_C"/>
    <property type="match status" value="1"/>
</dbReference>
<dbReference type="AlphaFoldDB" id="A0A8X7C1Z1"/>
<reference evidence="4" key="1">
    <citation type="submission" date="2020-08" db="EMBL/GenBank/DDBJ databases">
        <title>Multicomponent nature underlies the extraordinary mechanical properties of spider dragline silk.</title>
        <authorList>
            <person name="Kono N."/>
            <person name="Nakamura H."/>
            <person name="Mori M."/>
            <person name="Yoshida Y."/>
            <person name="Ohtoshi R."/>
            <person name="Malay A.D."/>
            <person name="Moran D.A.P."/>
            <person name="Tomita M."/>
            <person name="Numata K."/>
            <person name="Arakawa K."/>
        </authorList>
    </citation>
    <scope>NUCLEOTIDE SEQUENCE</scope>
</reference>
<dbReference type="Gene3D" id="2.60.40.640">
    <property type="match status" value="1"/>
</dbReference>
<comment type="caution">
    <text evidence="4">The sequence shown here is derived from an EMBL/GenBank/DDBJ whole genome shotgun (WGS) entry which is preliminary data.</text>
</comment>
<dbReference type="GO" id="GO:0002031">
    <property type="term" value="P:G protein-coupled receptor internalization"/>
    <property type="evidence" value="ECO:0007669"/>
    <property type="project" value="TreeGrafter"/>
</dbReference>